<protein>
    <recommendedName>
        <fullName evidence="4">Tetratricopeptide repeat protein</fullName>
    </recommendedName>
</protein>
<proteinExistence type="predicted"/>
<dbReference type="AlphaFoldDB" id="A0A918STJ4"/>
<feature type="transmembrane region" description="Helical" evidence="1">
    <location>
        <begin position="152"/>
        <end position="177"/>
    </location>
</feature>
<feature type="transmembrane region" description="Helical" evidence="1">
    <location>
        <begin position="197"/>
        <end position="219"/>
    </location>
</feature>
<dbReference type="Proteomes" id="UP000646426">
    <property type="component" value="Unassembled WGS sequence"/>
</dbReference>
<reference evidence="2" key="1">
    <citation type="journal article" date="2014" name="Int. J. Syst. Evol. Microbiol.">
        <title>Complete genome sequence of Corynebacterium casei LMG S-19264T (=DSM 44701T), isolated from a smear-ripened cheese.</title>
        <authorList>
            <consortium name="US DOE Joint Genome Institute (JGI-PGF)"/>
            <person name="Walter F."/>
            <person name="Albersmeier A."/>
            <person name="Kalinowski J."/>
            <person name="Ruckert C."/>
        </authorList>
    </citation>
    <scope>NUCLEOTIDE SEQUENCE</scope>
    <source>
        <strain evidence="2">KCTC 23077</strain>
    </source>
</reference>
<sequence length="424" mass="46329">MTYARTTRTRPAHTPEPFWQRLRPIMLYPVHGAALYTLIALTLFSLLTFIPGIGTMMRGLLWLTAYKYGFEILRATADGRPESPEGPLSFDNGVVWRLIGLQVLAVVAVLGVLAAFGPGAALFALAAVAFLQPGCIMSLAMDGSLRRALNPAVSFGVVARIGWPYLAVVGLLFVIQASAGSASELLGGRMPPVIGDLVITFLSLWALFATFHLMGYLVFQYHDALGYSPEALHDALPDLHRPDAALLEEAESLVRDGHTLAAIERLRGELRVRAISVDAHELLHRLLRQSGDAAAVSEHGATYLNLLLLERREREAQTLLRTLIDLDRDFVPLQTAHVVLLASRARDAGQSQLAADVFDAALRRHGRDADAPHWGLDLGMLLLDRLGRDADARAVLEQARERCEDDALRARIDTALQLARALPA</sequence>
<evidence type="ECO:0000313" key="3">
    <source>
        <dbReference type="Proteomes" id="UP000646426"/>
    </source>
</evidence>
<feature type="transmembrane region" description="Helical" evidence="1">
    <location>
        <begin position="25"/>
        <end position="50"/>
    </location>
</feature>
<keyword evidence="1" id="KW-0472">Membrane</keyword>
<name>A0A918STJ4_9GAMM</name>
<feature type="transmembrane region" description="Helical" evidence="1">
    <location>
        <begin position="94"/>
        <end position="116"/>
    </location>
</feature>
<dbReference type="InterPro" id="IPR011990">
    <property type="entry name" value="TPR-like_helical_dom_sf"/>
</dbReference>
<accession>A0A918STJ4</accession>
<dbReference type="Gene3D" id="1.25.40.10">
    <property type="entry name" value="Tetratricopeptide repeat domain"/>
    <property type="match status" value="1"/>
</dbReference>
<organism evidence="2 3">
    <name type="scientific">Cognatilysobacter bugurensis</name>
    <dbReference type="NCBI Taxonomy" id="543356"/>
    <lineage>
        <taxon>Bacteria</taxon>
        <taxon>Pseudomonadati</taxon>
        <taxon>Pseudomonadota</taxon>
        <taxon>Gammaproteobacteria</taxon>
        <taxon>Lysobacterales</taxon>
        <taxon>Lysobacteraceae</taxon>
        <taxon>Cognatilysobacter</taxon>
    </lineage>
</organism>
<keyword evidence="1" id="KW-1133">Transmembrane helix</keyword>
<evidence type="ECO:0008006" key="4">
    <source>
        <dbReference type="Google" id="ProtNLM"/>
    </source>
</evidence>
<dbReference type="EMBL" id="BMYD01000001">
    <property type="protein sequence ID" value="GHA70957.1"/>
    <property type="molecule type" value="Genomic_DNA"/>
</dbReference>
<keyword evidence="3" id="KW-1185">Reference proteome</keyword>
<comment type="caution">
    <text evidence="2">The sequence shown here is derived from an EMBL/GenBank/DDBJ whole genome shotgun (WGS) entry which is preliminary data.</text>
</comment>
<gene>
    <name evidence="2" type="ORF">GCM10007067_04010</name>
</gene>
<reference evidence="2" key="2">
    <citation type="submission" date="2020-09" db="EMBL/GenBank/DDBJ databases">
        <authorList>
            <person name="Sun Q."/>
            <person name="Kim S."/>
        </authorList>
    </citation>
    <scope>NUCLEOTIDE SEQUENCE</scope>
    <source>
        <strain evidence="2">KCTC 23077</strain>
    </source>
</reference>
<evidence type="ECO:0000313" key="2">
    <source>
        <dbReference type="EMBL" id="GHA70957.1"/>
    </source>
</evidence>
<dbReference type="RefSeq" id="WP_189452807.1">
    <property type="nucleotide sequence ID" value="NZ_BMYD01000001.1"/>
</dbReference>
<evidence type="ECO:0000256" key="1">
    <source>
        <dbReference type="SAM" id="Phobius"/>
    </source>
</evidence>
<keyword evidence="1" id="KW-0812">Transmembrane</keyword>